<keyword evidence="9" id="KW-0131">Cell cycle</keyword>
<accession>A0A0D2SLH2</accession>
<evidence type="ECO:0000256" key="10">
    <source>
        <dbReference type="SAM" id="Coils"/>
    </source>
</evidence>
<evidence type="ECO:0000256" key="4">
    <source>
        <dbReference type="ARBA" id="ARBA00022618"/>
    </source>
</evidence>
<dbReference type="InterPro" id="IPR032733">
    <property type="entry name" value="HAUS3_N"/>
</dbReference>
<dbReference type="GO" id="GO:0072686">
    <property type="term" value="C:mitotic spindle"/>
    <property type="evidence" value="ECO:0007669"/>
    <property type="project" value="TreeGrafter"/>
</dbReference>
<organism evidence="12 13">
    <name type="scientific">Gossypium raimondii</name>
    <name type="common">Peruvian cotton</name>
    <name type="synonym">Gossypium klotzschianum subsp. raimondii</name>
    <dbReference type="NCBI Taxonomy" id="29730"/>
    <lineage>
        <taxon>Eukaryota</taxon>
        <taxon>Viridiplantae</taxon>
        <taxon>Streptophyta</taxon>
        <taxon>Embryophyta</taxon>
        <taxon>Tracheophyta</taxon>
        <taxon>Spermatophyta</taxon>
        <taxon>Magnoliopsida</taxon>
        <taxon>eudicotyledons</taxon>
        <taxon>Gunneridae</taxon>
        <taxon>Pentapetalae</taxon>
        <taxon>rosids</taxon>
        <taxon>malvids</taxon>
        <taxon>Malvales</taxon>
        <taxon>Malvaceae</taxon>
        <taxon>Malvoideae</taxon>
        <taxon>Gossypium</taxon>
    </lineage>
</organism>
<dbReference type="Proteomes" id="UP000032304">
    <property type="component" value="Unassembled WGS sequence"/>
</dbReference>
<feature type="coiled-coil region" evidence="10">
    <location>
        <begin position="109"/>
        <end position="136"/>
    </location>
</feature>
<sequence length="616" mass="69322">MSGARLCTLLGDLGYEGAEKLDPDSFEWPFQYDDTRPILDWICSSLRPSNVLSLSQLSLYEQIVQEGKLLEGEDLDFAYDSISAFSSRRDNQEAVFGAEEGLKDIRDATVAYKAEALELQKQLRHLQSQFDMLTGQASALIQGRRARVAATSAANGHLTTIDDSLSGRNLQMNEVLGKIASTAQELAHYHSGDEEGIYLAYSDFHPYLVGDSSCIMELNQWFAKQLDTVPFRLVAEEGKSKCSWVSLDDVSNSLVRADLEKSHHQRVSELQRLRSIFGTSERQWVEAQVENAKQQAILMALKSQISSDEAHIHLDLHSLRKHAELVGEVSNLYHKEEKLLTETIPDLCWELAQLQDTYILQGDYDLKVMRQEFYISRQKAFINHLINHLARHQLLKIACQLEKKNMLGAYSLLKVIESELQAYLSATKGRVGRCLALIQAASEVQEQGAVDDRDTFLHGVRDLLSIHSNAQAGLSTYVSAPGIVQQISGLHSDLMALQSDLENSLPEDRNRCINELCTLIQSLQQLLFASSTTAQPILTPRPLMKELDEMEKINAKLSAAVEEVTLEHCKKNEIVKHHSQEVGLQRSVFVDFFCNPERLRSQVRELTARVRALQDS</sequence>
<reference evidence="12 13" key="1">
    <citation type="journal article" date="2012" name="Nature">
        <title>Repeated polyploidization of Gossypium genomes and the evolution of spinnable cotton fibres.</title>
        <authorList>
            <person name="Paterson A.H."/>
            <person name="Wendel J.F."/>
            <person name="Gundlach H."/>
            <person name="Guo H."/>
            <person name="Jenkins J."/>
            <person name="Jin D."/>
            <person name="Llewellyn D."/>
            <person name="Showmaker K.C."/>
            <person name="Shu S."/>
            <person name="Udall J."/>
            <person name="Yoo M.J."/>
            <person name="Byers R."/>
            <person name="Chen W."/>
            <person name="Doron-Faigenboim A."/>
            <person name="Duke M.V."/>
            <person name="Gong L."/>
            <person name="Grimwood J."/>
            <person name="Grover C."/>
            <person name="Grupp K."/>
            <person name="Hu G."/>
            <person name="Lee T.H."/>
            <person name="Li J."/>
            <person name="Lin L."/>
            <person name="Liu T."/>
            <person name="Marler B.S."/>
            <person name="Page J.T."/>
            <person name="Roberts A.W."/>
            <person name="Romanel E."/>
            <person name="Sanders W.S."/>
            <person name="Szadkowski E."/>
            <person name="Tan X."/>
            <person name="Tang H."/>
            <person name="Xu C."/>
            <person name="Wang J."/>
            <person name="Wang Z."/>
            <person name="Zhang D."/>
            <person name="Zhang L."/>
            <person name="Ashrafi H."/>
            <person name="Bedon F."/>
            <person name="Bowers J.E."/>
            <person name="Brubaker C.L."/>
            <person name="Chee P.W."/>
            <person name="Das S."/>
            <person name="Gingle A.R."/>
            <person name="Haigler C.H."/>
            <person name="Harker D."/>
            <person name="Hoffmann L.V."/>
            <person name="Hovav R."/>
            <person name="Jones D.C."/>
            <person name="Lemke C."/>
            <person name="Mansoor S."/>
            <person name="ur Rahman M."/>
            <person name="Rainville L.N."/>
            <person name="Rambani A."/>
            <person name="Reddy U.K."/>
            <person name="Rong J.K."/>
            <person name="Saranga Y."/>
            <person name="Scheffler B.E."/>
            <person name="Scheffler J.A."/>
            <person name="Stelly D.M."/>
            <person name="Triplett B.A."/>
            <person name="Van Deynze A."/>
            <person name="Vaslin M.F."/>
            <person name="Waghmare V.N."/>
            <person name="Walford S.A."/>
            <person name="Wright R.J."/>
            <person name="Zaki E.A."/>
            <person name="Zhang T."/>
            <person name="Dennis E.S."/>
            <person name="Mayer K.F."/>
            <person name="Peterson D.G."/>
            <person name="Rokhsar D.S."/>
            <person name="Wang X."/>
            <person name="Schmutz J."/>
        </authorList>
    </citation>
    <scope>NUCLEOTIDE SEQUENCE [LARGE SCALE GENOMIC DNA]</scope>
</reference>
<evidence type="ECO:0000259" key="11">
    <source>
        <dbReference type="Pfam" id="PF14932"/>
    </source>
</evidence>
<dbReference type="AlphaFoldDB" id="A0A0D2SLH2"/>
<protein>
    <recommendedName>
        <fullName evidence="11">HAUS augmin-like complex subunit 3 N-terminal domain-containing protein</fullName>
    </recommendedName>
</protein>
<dbReference type="PANTHER" id="PTHR19378:SF0">
    <property type="entry name" value="HAUS AUGMIN-LIKE COMPLEX SUBUNIT 3"/>
    <property type="match status" value="1"/>
</dbReference>
<dbReference type="PANTHER" id="PTHR19378">
    <property type="entry name" value="GOLGIN- RELATED"/>
    <property type="match status" value="1"/>
</dbReference>
<dbReference type="GO" id="GO:0005815">
    <property type="term" value="C:microtubule organizing center"/>
    <property type="evidence" value="ECO:0007669"/>
    <property type="project" value="TreeGrafter"/>
</dbReference>
<dbReference type="Gramene" id="KJB84107">
    <property type="protein sequence ID" value="KJB84107"/>
    <property type="gene ID" value="B456_N003600"/>
</dbReference>
<feature type="domain" description="HAUS augmin-like complex subunit 3 N-terminal" evidence="11">
    <location>
        <begin position="28"/>
        <end position="290"/>
    </location>
</feature>
<dbReference type="GO" id="GO:0051225">
    <property type="term" value="P:spindle assembly"/>
    <property type="evidence" value="ECO:0007669"/>
    <property type="project" value="InterPro"/>
</dbReference>
<keyword evidence="13" id="KW-1185">Reference proteome</keyword>
<name>A0A0D2SLH2_GOSRA</name>
<dbReference type="Pfam" id="PF14932">
    <property type="entry name" value="HAUS-augmin3"/>
    <property type="match status" value="1"/>
</dbReference>
<keyword evidence="8" id="KW-0206">Cytoskeleton</keyword>
<gene>
    <name evidence="12" type="ORF">B456_N003600</name>
</gene>
<comment type="similarity">
    <text evidence="2">Belongs to the HAUS3 family.</text>
</comment>
<evidence type="ECO:0000313" key="13">
    <source>
        <dbReference type="Proteomes" id="UP000032304"/>
    </source>
</evidence>
<comment type="subcellular location">
    <subcellularLocation>
        <location evidence="1">Cytoplasm</location>
        <location evidence="1">Cytoskeleton</location>
        <location evidence="1">Spindle</location>
    </subcellularLocation>
</comment>
<keyword evidence="7 10" id="KW-0175">Coiled coil</keyword>
<dbReference type="GO" id="GO:0051301">
    <property type="term" value="P:cell division"/>
    <property type="evidence" value="ECO:0007669"/>
    <property type="project" value="UniProtKB-KW"/>
</dbReference>
<evidence type="ECO:0000256" key="7">
    <source>
        <dbReference type="ARBA" id="ARBA00023054"/>
    </source>
</evidence>
<dbReference type="EMBL" id="KB204119">
    <property type="protein sequence ID" value="KJB84107.1"/>
    <property type="molecule type" value="Genomic_DNA"/>
</dbReference>
<evidence type="ECO:0000256" key="3">
    <source>
        <dbReference type="ARBA" id="ARBA00022490"/>
    </source>
</evidence>
<dbReference type="OMA" id="LEWFCGN"/>
<keyword evidence="6" id="KW-0498">Mitosis</keyword>
<evidence type="ECO:0000256" key="6">
    <source>
        <dbReference type="ARBA" id="ARBA00022776"/>
    </source>
</evidence>
<dbReference type="GO" id="GO:0031023">
    <property type="term" value="P:microtubule organizing center organization"/>
    <property type="evidence" value="ECO:0007669"/>
    <property type="project" value="TreeGrafter"/>
</dbReference>
<keyword evidence="5" id="KW-0493">Microtubule</keyword>
<dbReference type="InterPro" id="IPR026206">
    <property type="entry name" value="HAUS3"/>
</dbReference>
<evidence type="ECO:0000256" key="1">
    <source>
        <dbReference type="ARBA" id="ARBA00004186"/>
    </source>
</evidence>
<evidence type="ECO:0000256" key="5">
    <source>
        <dbReference type="ARBA" id="ARBA00022701"/>
    </source>
</evidence>
<evidence type="ECO:0000256" key="9">
    <source>
        <dbReference type="ARBA" id="ARBA00023306"/>
    </source>
</evidence>
<dbReference type="PRINTS" id="PR02089">
    <property type="entry name" value="HAUSAUGMINL3"/>
</dbReference>
<proteinExistence type="inferred from homology"/>
<dbReference type="GO" id="GO:0005874">
    <property type="term" value="C:microtubule"/>
    <property type="evidence" value="ECO:0007669"/>
    <property type="project" value="UniProtKB-KW"/>
</dbReference>
<evidence type="ECO:0000256" key="8">
    <source>
        <dbReference type="ARBA" id="ARBA00023212"/>
    </source>
</evidence>
<keyword evidence="3" id="KW-0963">Cytoplasm</keyword>
<dbReference type="GO" id="GO:0070652">
    <property type="term" value="C:HAUS complex"/>
    <property type="evidence" value="ECO:0007669"/>
    <property type="project" value="InterPro"/>
</dbReference>
<keyword evidence="4" id="KW-0132">Cell division</keyword>
<evidence type="ECO:0000313" key="12">
    <source>
        <dbReference type="EMBL" id="KJB84107.1"/>
    </source>
</evidence>
<evidence type="ECO:0000256" key="2">
    <source>
        <dbReference type="ARBA" id="ARBA00009645"/>
    </source>
</evidence>